<reference evidence="4 5" key="1">
    <citation type="submission" date="2021-05" db="EMBL/GenBank/DDBJ databases">
        <title>Kineosporia and Streptomyces sp. nov. two new marine actinobacteria isolated from Coral.</title>
        <authorList>
            <person name="Buangrab K."/>
            <person name="Sutthacheep M."/>
            <person name="Yeemin T."/>
            <person name="Harunari E."/>
            <person name="Igarashi Y."/>
            <person name="Kanchanasin P."/>
            <person name="Tanasupawat S."/>
            <person name="Phongsopitanun W."/>
        </authorList>
    </citation>
    <scope>NUCLEOTIDE SEQUENCE [LARGE SCALE GENOMIC DNA]</scope>
    <source>
        <strain evidence="4 5">J2-2</strain>
    </source>
</reference>
<sequence length="275" mass="28506">MSSLVTPAWLASRAPELRNGSLVLLDASIHRSDAGYSSGRDDYEASHLPGAQFADLFLQFSDPAGGFAFAAPGADQVQAAARAVGISDDTTVVVYDRLSGAWAARLWWLLRAHGIDRVFVLDGGLNAWGAGLVSGPDQGPVRPGTVTVRPRAGFFAGLAEVRALSGEPSAASPVVCALRQSEYARGHIPNSSSLPYPELLSDDGTVDLDRARQAAAGYADAERVVLYCGGAINAAGLALALTEGGLPAGRITIYDGSLSEWRADPSLPLATAASS</sequence>
<dbReference type="InterPro" id="IPR045078">
    <property type="entry name" value="TST/MPST-like"/>
</dbReference>
<dbReference type="RefSeq" id="WP_214160318.1">
    <property type="nucleotide sequence ID" value="NZ_JAHBAY010000020.1"/>
</dbReference>
<dbReference type="SMART" id="SM00450">
    <property type="entry name" value="RHOD"/>
    <property type="match status" value="2"/>
</dbReference>
<dbReference type="PROSITE" id="PS50206">
    <property type="entry name" value="RHODANESE_3"/>
    <property type="match status" value="2"/>
</dbReference>
<gene>
    <name evidence="4" type="ORF">KIH74_32830</name>
</gene>
<evidence type="ECO:0000256" key="2">
    <source>
        <dbReference type="ARBA" id="ARBA00022737"/>
    </source>
</evidence>
<keyword evidence="5" id="KW-1185">Reference proteome</keyword>
<dbReference type="SUPFAM" id="SSF52821">
    <property type="entry name" value="Rhodanese/Cell cycle control phosphatase"/>
    <property type="match status" value="2"/>
</dbReference>
<accession>A0ABS5TSL3</accession>
<dbReference type="CDD" id="cd01448">
    <property type="entry name" value="TST_Repeat_1"/>
    <property type="match status" value="1"/>
</dbReference>
<dbReference type="Pfam" id="PF00581">
    <property type="entry name" value="Rhodanese"/>
    <property type="match status" value="2"/>
</dbReference>
<dbReference type="PANTHER" id="PTHR11364:SF27">
    <property type="entry name" value="SULFURTRANSFERASE"/>
    <property type="match status" value="1"/>
</dbReference>
<name>A0ABS5TSL3_9ACTN</name>
<dbReference type="Proteomes" id="UP001197247">
    <property type="component" value="Unassembled WGS sequence"/>
</dbReference>
<evidence type="ECO:0000256" key="1">
    <source>
        <dbReference type="ARBA" id="ARBA00022679"/>
    </source>
</evidence>
<evidence type="ECO:0000313" key="4">
    <source>
        <dbReference type="EMBL" id="MBT0773777.1"/>
    </source>
</evidence>
<feature type="domain" description="Rhodanese" evidence="3">
    <location>
        <begin position="182"/>
        <end position="270"/>
    </location>
</feature>
<evidence type="ECO:0000313" key="5">
    <source>
        <dbReference type="Proteomes" id="UP001197247"/>
    </source>
</evidence>
<keyword evidence="2" id="KW-0677">Repeat</keyword>
<keyword evidence="1" id="KW-0808">Transferase</keyword>
<comment type="caution">
    <text evidence="4">The sequence shown here is derived from an EMBL/GenBank/DDBJ whole genome shotgun (WGS) entry which is preliminary data.</text>
</comment>
<organism evidence="4 5">
    <name type="scientific">Kineosporia corallincola</name>
    <dbReference type="NCBI Taxonomy" id="2835133"/>
    <lineage>
        <taxon>Bacteria</taxon>
        <taxon>Bacillati</taxon>
        <taxon>Actinomycetota</taxon>
        <taxon>Actinomycetes</taxon>
        <taxon>Kineosporiales</taxon>
        <taxon>Kineosporiaceae</taxon>
        <taxon>Kineosporia</taxon>
    </lineage>
</organism>
<feature type="domain" description="Rhodanese" evidence="3">
    <location>
        <begin position="18"/>
        <end position="134"/>
    </location>
</feature>
<proteinExistence type="predicted"/>
<protein>
    <submittedName>
        <fullName evidence="4">Sulfurtransferase</fullName>
    </submittedName>
</protein>
<dbReference type="Gene3D" id="3.40.250.10">
    <property type="entry name" value="Rhodanese-like domain"/>
    <property type="match status" value="2"/>
</dbReference>
<evidence type="ECO:0000259" key="3">
    <source>
        <dbReference type="PROSITE" id="PS50206"/>
    </source>
</evidence>
<dbReference type="PANTHER" id="PTHR11364">
    <property type="entry name" value="THIOSULFATE SULFERTANSFERASE"/>
    <property type="match status" value="1"/>
</dbReference>
<dbReference type="EMBL" id="JAHBAY010000020">
    <property type="protein sequence ID" value="MBT0773777.1"/>
    <property type="molecule type" value="Genomic_DNA"/>
</dbReference>
<dbReference type="InterPro" id="IPR001763">
    <property type="entry name" value="Rhodanese-like_dom"/>
</dbReference>
<dbReference type="InterPro" id="IPR036873">
    <property type="entry name" value="Rhodanese-like_dom_sf"/>
</dbReference>